<evidence type="ECO:0000256" key="1">
    <source>
        <dbReference type="ARBA" id="ARBA00004141"/>
    </source>
</evidence>
<dbReference type="PANTHER" id="PTHR22950:SF652">
    <property type="entry name" value="TRANSMEMBRANE AMINO ACID TRANSPORTER FAMILY PROTEIN"/>
    <property type="match status" value="1"/>
</dbReference>
<feature type="transmembrane region" description="Helical" evidence="5">
    <location>
        <begin position="214"/>
        <end position="236"/>
    </location>
</feature>
<keyword evidence="4 5" id="KW-0472">Membrane</keyword>
<comment type="subcellular location">
    <subcellularLocation>
        <location evidence="1">Membrane</location>
        <topology evidence="1">Multi-pass membrane protein</topology>
    </subcellularLocation>
</comment>
<feature type="transmembrane region" description="Helical" evidence="5">
    <location>
        <begin position="256"/>
        <end position="277"/>
    </location>
</feature>
<dbReference type="PANTHER" id="PTHR22950">
    <property type="entry name" value="AMINO ACID TRANSPORTER"/>
    <property type="match status" value="1"/>
</dbReference>
<dbReference type="Proteomes" id="UP001642464">
    <property type="component" value="Unassembled WGS sequence"/>
</dbReference>
<evidence type="ECO:0000259" key="6">
    <source>
        <dbReference type="Pfam" id="PF01490"/>
    </source>
</evidence>
<evidence type="ECO:0000313" key="8">
    <source>
        <dbReference type="EMBL" id="CAK9026458.1"/>
    </source>
</evidence>
<feature type="domain" description="Amino acid transporter transmembrane" evidence="6">
    <location>
        <begin position="1"/>
        <end position="281"/>
    </location>
</feature>
<accession>A0ABP0KHZ7</accession>
<feature type="transmembrane region" description="Helical" evidence="5">
    <location>
        <begin position="69"/>
        <end position="91"/>
    </location>
</feature>
<dbReference type="EMBL" id="CAXAMM010011558">
    <property type="protein sequence ID" value="CAK9026458.1"/>
    <property type="molecule type" value="Genomic_DNA"/>
</dbReference>
<feature type="transmembrane region" description="Helical" evidence="5">
    <location>
        <begin position="140"/>
        <end position="158"/>
    </location>
</feature>
<evidence type="ECO:0000313" key="7">
    <source>
        <dbReference type="EMBL" id="CAK9026190.1"/>
    </source>
</evidence>
<name>A0ABP0KHZ7_9DINO</name>
<sequence length="305" mass="33119">MNLTKNLIGAGMFSLPSGLKSGSVLPGLMAMVTVCTFCSSSFILIAFLCKQLRCESYREVFCKAFGQRFGLLIDGFIGTNCFFACVAYTILTADFLQKAAEGLLGTVPNRILLIICNTCCFMLPLSHAKDLSALRYTSMLGLVIVAFVCLGSLAELGWRRNRVCTPSYTAHALHLNMGIFRTVALCTGAFQAHYNAPRIFKQLGGDLKAHAQTVVASFSTALTIYSVFAVSGLGLFGDELVGNVLRNYDPDNTAIMMVWFGMAFAVIFTYPLVFTAAREALVGSQPALQEALRKQPLLAHAPWPC</sequence>
<evidence type="ECO:0000256" key="3">
    <source>
        <dbReference type="ARBA" id="ARBA00022989"/>
    </source>
</evidence>
<feature type="transmembrane region" description="Helical" evidence="5">
    <location>
        <begin position="24"/>
        <end position="48"/>
    </location>
</feature>
<evidence type="ECO:0000256" key="2">
    <source>
        <dbReference type="ARBA" id="ARBA00022692"/>
    </source>
</evidence>
<evidence type="ECO:0000313" key="9">
    <source>
        <dbReference type="Proteomes" id="UP001642464"/>
    </source>
</evidence>
<keyword evidence="2 5" id="KW-0812">Transmembrane</keyword>
<dbReference type="Pfam" id="PF01490">
    <property type="entry name" value="Aa_trans"/>
    <property type="match status" value="1"/>
</dbReference>
<keyword evidence="9" id="KW-1185">Reference proteome</keyword>
<dbReference type="InterPro" id="IPR013057">
    <property type="entry name" value="AA_transpt_TM"/>
</dbReference>
<reference evidence="8 9" key="1">
    <citation type="submission" date="2024-02" db="EMBL/GenBank/DDBJ databases">
        <authorList>
            <person name="Chen Y."/>
            <person name="Shah S."/>
            <person name="Dougan E. K."/>
            <person name="Thang M."/>
            <person name="Chan C."/>
        </authorList>
    </citation>
    <scope>NUCLEOTIDE SEQUENCE [LARGE SCALE GENOMIC DNA]</scope>
</reference>
<evidence type="ECO:0000256" key="5">
    <source>
        <dbReference type="SAM" id="Phobius"/>
    </source>
</evidence>
<comment type="caution">
    <text evidence="8">The sequence shown here is derived from an EMBL/GenBank/DDBJ whole genome shotgun (WGS) entry which is preliminary data.</text>
</comment>
<gene>
    <name evidence="7" type="ORF">SCF082_LOCUS17387</name>
    <name evidence="8" type="ORF">SCF082_LOCUS17519</name>
</gene>
<organism evidence="8 9">
    <name type="scientific">Durusdinium trenchii</name>
    <dbReference type="NCBI Taxonomy" id="1381693"/>
    <lineage>
        <taxon>Eukaryota</taxon>
        <taxon>Sar</taxon>
        <taxon>Alveolata</taxon>
        <taxon>Dinophyceae</taxon>
        <taxon>Suessiales</taxon>
        <taxon>Symbiodiniaceae</taxon>
        <taxon>Durusdinium</taxon>
    </lineage>
</organism>
<dbReference type="EMBL" id="CAXAMM010011447">
    <property type="protein sequence ID" value="CAK9026190.1"/>
    <property type="molecule type" value="Genomic_DNA"/>
</dbReference>
<protein>
    <submittedName>
        <fullName evidence="8">Sodium-coupled neutral amino acid transporter 7 (Solute carrier family 38 member 7)</fullName>
    </submittedName>
</protein>
<keyword evidence="3 5" id="KW-1133">Transmembrane helix</keyword>
<evidence type="ECO:0000256" key="4">
    <source>
        <dbReference type="ARBA" id="ARBA00023136"/>
    </source>
</evidence>
<proteinExistence type="predicted"/>